<comment type="function">
    <text evidence="7">Hydrolyzes ribosome-free peptidyl-tRNAs (with 1 or more amino acids incorporated), which drop off the ribosome during protein synthesis, or as a result of ribosome stalling.</text>
</comment>
<dbReference type="InterPro" id="IPR018171">
    <property type="entry name" value="Pept_tRNA_hydro_CS"/>
</dbReference>
<evidence type="ECO:0000256" key="7">
    <source>
        <dbReference type="HAMAP-Rule" id="MF_00083"/>
    </source>
</evidence>
<dbReference type="CDD" id="cd00462">
    <property type="entry name" value="PTH"/>
    <property type="match status" value="1"/>
</dbReference>
<dbReference type="SUPFAM" id="SSF53178">
    <property type="entry name" value="Peptidyl-tRNA hydrolase-like"/>
    <property type="match status" value="1"/>
</dbReference>
<evidence type="ECO:0000256" key="8">
    <source>
        <dbReference type="RuleBase" id="RU000673"/>
    </source>
</evidence>
<evidence type="ECO:0000256" key="9">
    <source>
        <dbReference type="RuleBase" id="RU004320"/>
    </source>
</evidence>
<dbReference type="PATRIC" id="fig|75906.3.peg.602"/>
<dbReference type="InterPro" id="IPR036416">
    <property type="entry name" value="Pept_tRNA_hydro_sf"/>
</dbReference>
<evidence type="ECO:0000256" key="1">
    <source>
        <dbReference type="ARBA" id="ARBA00013260"/>
    </source>
</evidence>
<dbReference type="InterPro" id="IPR001328">
    <property type="entry name" value="Pept_tRNA_hydro"/>
</dbReference>
<sequence>MIRLLVGLGNPGKKYERTRHNVGFMVVDEFLKKLRVKDYKEECLSHLFRVKVFDREVLVAKPQTYMNNSGLAVLNILEEYEIHPEEMMVIYDDLDLPLGRIRLRLEGSSGGHHGVESIIKEIKSENFVRLRIGIGRPKDKNKVVEYVLSPFSPEEEPLLYAVLGRACECILRCLETSPQDAMSFCNAPLE</sequence>
<comment type="caution">
    <text evidence="7">Lacks conserved residue(s) required for the propagation of feature annotation.</text>
</comment>
<comment type="function">
    <text evidence="7">Catalyzes the release of premature peptidyl moieties from peptidyl-tRNA molecules trapped in stalled 50S ribosomal subunits, and thus maintains levels of free tRNAs and 50S ribosomes.</text>
</comment>
<dbReference type="Proteomes" id="UP000018914">
    <property type="component" value="Chromosome"/>
</dbReference>
<keyword evidence="11" id="KW-1185">Reference proteome</keyword>
<evidence type="ECO:0000256" key="6">
    <source>
        <dbReference type="ARBA" id="ARBA00050038"/>
    </source>
</evidence>
<dbReference type="STRING" id="75906.THERU_03115"/>
<accession>W0DFM4</accession>
<dbReference type="GO" id="GO:0072344">
    <property type="term" value="P:rescue of stalled ribosome"/>
    <property type="evidence" value="ECO:0007669"/>
    <property type="project" value="UniProtKB-UniRule"/>
</dbReference>
<evidence type="ECO:0000313" key="11">
    <source>
        <dbReference type="Proteomes" id="UP000018914"/>
    </source>
</evidence>
<dbReference type="NCBIfam" id="TIGR00447">
    <property type="entry name" value="pth"/>
    <property type="match status" value="1"/>
</dbReference>
<gene>
    <name evidence="7" type="primary">pth</name>
    <name evidence="10" type="ORF">THERU_03115</name>
</gene>
<feature type="active site" description="Proton acceptor" evidence="7">
    <location>
        <position position="20"/>
    </location>
</feature>
<evidence type="ECO:0000256" key="5">
    <source>
        <dbReference type="ARBA" id="ARBA00038063"/>
    </source>
</evidence>
<evidence type="ECO:0000256" key="3">
    <source>
        <dbReference type="ARBA" id="ARBA00022801"/>
    </source>
</evidence>
<dbReference type="AlphaFoldDB" id="W0DFM4"/>
<dbReference type="Pfam" id="PF01195">
    <property type="entry name" value="Pept_tRNA_hydro"/>
    <property type="match status" value="1"/>
</dbReference>
<dbReference type="GO" id="GO:0004045">
    <property type="term" value="F:peptidyl-tRNA hydrolase activity"/>
    <property type="evidence" value="ECO:0007669"/>
    <property type="project" value="UniProtKB-UniRule"/>
</dbReference>
<feature type="site" description="Stabilizes the basic form of H active site to accept a proton" evidence="7">
    <location>
        <position position="92"/>
    </location>
</feature>
<feature type="binding site" evidence="7">
    <location>
        <position position="67"/>
    </location>
    <ligand>
        <name>tRNA</name>
        <dbReference type="ChEBI" id="CHEBI:17843"/>
    </ligand>
</feature>
<organism evidence="11">
    <name type="scientific">Thermocrinis ruber</name>
    <dbReference type="NCBI Taxonomy" id="75906"/>
    <lineage>
        <taxon>Bacteria</taxon>
        <taxon>Pseudomonadati</taxon>
        <taxon>Aquificota</taxon>
        <taxon>Aquificia</taxon>
        <taxon>Aquificales</taxon>
        <taxon>Aquificaceae</taxon>
        <taxon>Thermocrinis</taxon>
    </lineage>
</organism>
<feature type="binding site" evidence="7">
    <location>
        <position position="65"/>
    </location>
    <ligand>
        <name>tRNA</name>
        <dbReference type="ChEBI" id="CHEBI:17843"/>
    </ligand>
</feature>
<comment type="similarity">
    <text evidence="5 7 9">Belongs to the PTH family.</text>
</comment>
<name>W0DFM4_9AQUI</name>
<evidence type="ECO:0000313" key="10">
    <source>
        <dbReference type="EMBL" id="AHE95833.1"/>
    </source>
</evidence>
<protein>
    <recommendedName>
        <fullName evidence="6 7">Peptidyl-tRNA hydrolase</fullName>
        <shortName evidence="7">Pth</shortName>
        <ecNumber evidence="1 7">3.1.1.29</ecNumber>
    </recommendedName>
</protein>
<dbReference type="PANTHER" id="PTHR17224">
    <property type="entry name" value="PEPTIDYL-TRNA HYDROLASE"/>
    <property type="match status" value="1"/>
</dbReference>
<dbReference type="HAMAP" id="MF_00083">
    <property type="entry name" value="Pept_tRNA_hydro_bact"/>
    <property type="match status" value="1"/>
</dbReference>
<proteinExistence type="inferred from homology"/>
<comment type="subcellular location">
    <subcellularLocation>
        <location evidence="7">Cytoplasm</location>
    </subcellularLocation>
</comment>
<dbReference type="OrthoDB" id="9800507at2"/>
<evidence type="ECO:0000256" key="4">
    <source>
        <dbReference type="ARBA" id="ARBA00022884"/>
    </source>
</evidence>
<dbReference type="PROSITE" id="PS01195">
    <property type="entry name" value="PEPT_TRNA_HYDROL_1"/>
    <property type="match status" value="1"/>
</dbReference>
<keyword evidence="3 7" id="KW-0378">Hydrolase</keyword>
<dbReference type="eggNOG" id="COG0193">
    <property type="taxonomic scope" value="Bacteria"/>
</dbReference>
<comment type="subunit">
    <text evidence="7">Monomer.</text>
</comment>
<dbReference type="GO" id="GO:0005737">
    <property type="term" value="C:cytoplasm"/>
    <property type="evidence" value="ECO:0007669"/>
    <property type="project" value="UniProtKB-SubCell"/>
</dbReference>
<dbReference type="HOGENOM" id="CLU_062456_4_1_0"/>
<comment type="catalytic activity">
    <reaction evidence="7 8">
        <text>an N-acyl-L-alpha-aminoacyl-tRNA + H2O = an N-acyl-L-amino acid + a tRNA + H(+)</text>
        <dbReference type="Rhea" id="RHEA:54448"/>
        <dbReference type="Rhea" id="RHEA-COMP:10123"/>
        <dbReference type="Rhea" id="RHEA-COMP:13883"/>
        <dbReference type="ChEBI" id="CHEBI:15377"/>
        <dbReference type="ChEBI" id="CHEBI:15378"/>
        <dbReference type="ChEBI" id="CHEBI:59874"/>
        <dbReference type="ChEBI" id="CHEBI:78442"/>
        <dbReference type="ChEBI" id="CHEBI:138191"/>
        <dbReference type="EC" id="3.1.1.29"/>
    </reaction>
</comment>
<reference evidence="10 11" key="1">
    <citation type="submission" date="2013-12" db="EMBL/GenBank/DDBJ databases">
        <authorList>
            <consortium name="DOE Joint Genome Institute"/>
            <person name="Eisen J."/>
            <person name="Huntemann M."/>
            <person name="Han J."/>
            <person name="Chen A."/>
            <person name="Kyrpides N."/>
            <person name="Mavromatis K."/>
            <person name="Markowitz V."/>
            <person name="Palaniappan K."/>
            <person name="Ivanova N."/>
            <person name="Schaumberg A."/>
            <person name="Pati A."/>
            <person name="Liolios K."/>
            <person name="Nordberg H.P."/>
            <person name="Cantor M.N."/>
            <person name="Hua S.X."/>
            <person name="Woyke T."/>
        </authorList>
    </citation>
    <scope>NUCLEOTIDE SEQUENCE [LARGE SCALE GENOMIC DNA]</scope>
    <source>
        <strain evidence="10 11">DSM 23557</strain>
    </source>
</reference>
<keyword evidence="7" id="KW-0963">Cytoplasm</keyword>
<dbReference type="KEGG" id="trd:THERU_03115"/>
<keyword evidence="4 7" id="KW-0694">RNA-binding</keyword>
<dbReference type="FunFam" id="3.40.50.1470:FF:000001">
    <property type="entry name" value="Peptidyl-tRNA hydrolase"/>
    <property type="match status" value="1"/>
</dbReference>
<dbReference type="Gene3D" id="3.40.50.1470">
    <property type="entry name" value="Peptidyl-tRNA hydrolase"/>
    <property type="match status" value="1"/>
</dbReference>
<dbReference type="RefSeq" id="WP_025305815.1">
    <property type="nucleotide sequence ID" value="NZ_CP007028.1"/>
</dbReference>
<evidence type="ECO:0000256" key="2">
    <source>
        <dbReference type="ARBA" id="ARBA00022555"/>
    </source>
</evidence>
<dbReference type="GO" id="GO:0006515">
    <property type="term" value="P:protein quality control for misfolded or incompletely synthesized proteins"/>
    <property type="evidence" value="ECO:0007669"/>
    <property type="project" value="UniProtKB-UniRule"/>
</dbReference>
<dbReference type="PANTHER" id="PTHR17224:SF1">
    <property type="entry name" value="PEPTIDYL-TRNA HYDROLASE"/>
    <property type="match status" value="1"/>
</dbReference>
<dbReference type="GO" id="GO:0000049">
    <property type="term" value="F:tRNA binding"/>
    <property type="evidence" value="ECO:0007669"/>
    <property type="project" value="UniProtKB-UniRule"/>
</dbReference>
<dbReference type="EMBL" id="CP007028">
    <property type="protein sequence ID" value="AHE95833.1"/>
    <property type="molecule type" value="Genomic_DNA"/>
</dbReference>
<keyword evidence="2 7" id="KW-0820">tRNA-binding</keyword>
<dbReference type="EC" id="3.1.1.29" evidence="1 7"/>
<feature type="site" description="Discriminates between blocked and unblocked aminoacyl-tRNA" evidence="7">
    <location>
        <position position="10"/>
    </location>
</feature>
<feature type="binding site" evidence="7">
    <location>
        <position position="15"/>
    </location>
    <ligand>
        <name>tRNA</name>
        <dbReference type="ChEBI" id="CHEBI:17843"/>
    </ligand>
</feature>